<name>A0A2S6CMY7_9PEZI</name>
<feature type="region of interest" description="Disordered" evidence="1">
    <location>
        <begin position="185"/>
        <end position="265"/>
    </location>
</feature>
<evidence type="ECO:0000313" key="3">
    <source>
        <dbReference type="Proteomes" id="UP000237631"/>
    </source>
</evidence>
<comment type="caution">
    <text evidence="2">The sequence shown here is derived from an EMBL/GenBank/DDBJ whole genome shotgun (WGS) entry which is preliminary data.</text>
</comment>
<gene>
    <name evidence="2" type="ORF">CBER1_10670</name>
</gene>
<evidence type="ECO:0000313" key="2">
    <source>
        <dbReference type="EMBL" id="PPJ61106.1"/>
    </source>
</evidence>
<accession>A0A2S6CMY7</accession>
<sequence length="321" mass="36112">MSGVLKVPATLVFGWGTALVSFDSKVGYGENDNISIKVMILERTKGLVVLSVKDDSISPPGCRKLAIPLEKCFSIEPEYGLLFNDVEEPAAGVFSKRVWYGHREKQYRYLDLRIMGIPEELKWKGTPLEKMSYEAQAIIADYEKYLELDFLVLTEATTDMPRIDEFIRICKRIQDESDRNVAMQARGINTTSTAEQDEAEDQEETQDEEETENQGETEDRDESPNQDETSDQDETPEHDIISIADDDDAAVEDIPEGEQDRERSRKFKKNLATMLVDMASMVKELLTSDMNVTEEMTGASVNAVRALQELARVTKEASGGS</sequence>
<organism evidence="2 3">
    <name type="scientific">Cercospora berteroae</name>
    <dbReference type="NCBI Taxonomy" id="357750"/>
    <lineage>
        <taxon>Eukaryota</taxon>
        <taxon>Fungi</taxon>
        <taxon>Dikarya</taxon>
        <taxon>Ascomycota</taxon>
        <taxon>Pezizomycotina</taxon>
        <taxon>Dothideomycetes</taxon>
        <taxon>Dothideomycetidae</taxon>
        <taxon>Mycosphaerellales</taxon>
        <taxon>Mycosphaerellaceae</taxon>
        <taxon>Cercospora</taxon>
    </lineage>
</organism>
<dbReference type="AlphaFoldDB" id="A0A2S6CMY7"/>
<dbReference type="OrthoDB" id="10367774at2759"/>
<feature type="compositionally biased region" description="Acidic residues" evidence="1">
    <location>
        <begin position="244"/>
        <end position="257"/>
    </location>
</feature>
<evidence type="ECO:0000256" key="1">
    <source>
        <dbReference type="SAM" id="MobiDB-lite"/>
    </source>
</evidence>
<reference evidence="3" key="1">
    <citation type="journal article" date="2017" name="bioRxiv">
        <title>Conservation of a gene cluster reveals novel cercosporin biosynthetic mechanisms and extends production to the genus Colletotrichum.</title>
        <authorList>
            <person name="de Jonge R."/>
            <person name="Ebert M.K."/>
            <person name="Huitt-Roehl C.R."/>
            <person name="Pal P."/>
            <person name="Suttle J.C."/>
            <person name="Spanner R.E."/>
            <person name="Neubauer J.D."/>
            <person name="Jurick W.M.II."/>
            <person name="Stott K.A."/>
            <person name="Secor G.A."/>
            <person name="Thomma B.P.H.J."/>
            <person name="Van de Peer Y."/>
            <person name="Townsend C.A."/>
            <person name="Bolton M.D."/>
        </authorList>
    </citation>
    <scope>NUCLEOTIDE SEQUENCE [LARGE SCALE GENOMIC DNA]</scope>
    <source>
        <strain evidence="3">CBS538.71</strain>
    </source>
</reference>
<protein>
    <submittedName>
        <fullName evidence="2">Uncharacterized protein</fullName>
    </submittedName>
</protein>
<dbReference type="Proteomes" id="UP000237631">
    <property type="component" value="Unassembled WGS sequence"/>
</dbReference>
<keyword evidence="3" id="KW-1185">Reference proteome</keyword>
<proteinExistence type="predicted"/>
<feature type="compositionally biased region" description="Acidic residues" evidence="1">
    <location>
        <begin position="195"/>
        <end position="234"/>
    </location>
</feature>
<dbReference type="EMBL" id="PNEN01000131">
    <property type="protein sequence ID" value="PPJ61106.1"/>
    <property type="molecule type" value="Genomic_DNA"/>
</dbReference>